<evidence type="ECO:0000313" key="8">
    <source>
        <dbReference type="Proteomes" id="UP000650833"/>
    </source>
</evidence>
<dbReference type="GO" id="GO:0046983">
    <property type="term" value="F:protein dimerization activity"/>
    <property type="evidence" value="ECO:0007669"/>
    <property type="project" value="InterPro"/>
</dbReference>
<reference evidence="7" key="1">
    <citation type="submission" date="2020-12" db="EMBL/GenBank/DDBJ databases">
        <title>Metabolic potential, ecology and presence of endohyphal bacteria is reflected in genomic diversity of Mucoromycotina.</title>
        <authorList>
            <person name="Muszewska A."/>
            <person name="Okrasinska A."/>
            <person name="Steczkiewicz K."/>
            <person name="Drgas O."/>
            <person name="Orlowska M."/>
            <person name="Perlinska-Lenart U."/>
            <person name="Aleksandrzak-Piekarczyk T."/>
            <person name="Szatraj K."/>
            <person name="Zielenkiewicz U."/>
            <person name="Pilsyk S."/>
            <person name="Malc E."/>
            <person name="Mieczkowski P."/>
            <person name="Kruszewska J.S."/>
            <person name="Biernat P."/>
            <person name="Pawlowska J."/>
        </authorList>
    </citation>
    <scope>NUCLEOTIDE SEQUENCE</scope>
    <source>
        <strain evidence="7">CBS 226.32</strain>
    </source>
</reference>
<comment type="subcellular location">
    <subcellularLocation>
        <location evidence="1">Nucleus</location>
    </subcellularLocation>
</comment>
<evidence type="ECO:0000259" key="6">
    <source>
        <dbReference type="Pfam" id="PF05699"/>
    </source>
</evidence>
<keyword evidence="3" id="KW-0863">Zinc-finger</keyword>
<dbReference type="InterPro" id="IPR008906">
    <property type="entry name" value="HATC_C_dom"/>
</dbReference>
<evidence type="ECO:0000256" key="5">
    <source>
        <dbReference type="ARBA" id="ARBA00023242"/>
    </source>
</evidence>
<feature type="non-terminal residue" evidence="7">
    <location>
        <position position="1"/>
    </location>
</feature>
<dbReference type="OrthoDB" id="3259198at2759"/>
<protein>
    <recommendedName>
        <fullName evidence="6">HAT C-terminal dimerisation domain-containing protein</fullName>
    </recommendedName>
</protein>
<evidence type="ECO:0000256" key="4">
    <source>
        <dbReference type="ARBA" id="ARBA00022833"/>
    </source>
</evidence>
<organism evidence="7 8">
    <name type="scientific">Mucor plumbeus</name>
    <dbReference type="NCBI Taxonomy" id="97098"/>
    <lineage>
        <taxon>Eukaryota</taxon>
        <taxon>Fungi</taxon>
        <taxon>Fungi incertae sedis</taxon>
        <taxon>Mucoromycota</taxon>
        <taxon>Mucoromycotina</taxon>
        <taxon>Mucoromycetes</taxon>
        <taxon>Mucorales</taxon>
        <taxon>Mucorineae</taxon>
        <taxon>Mucoraceae</taxon>
        <taxon>Mucor</taxon>
    </lineage>
</organism>
<dbReference type="PANTHER" id="PTHR46481">
    <property type="entry name" value="ZINC FINGER BED DOMAIN-CONTAINING PROTEIN 4"/>
    <property type="match status" value="1"/>
</dbReference>
<evidence type="ECO:0000313" key="7">
    <source>
        <dbReference type="EMBL" id="KAG2198204.1"/>
    </source>
</evidence>
<keyword evidence="2" id="KW-0479">Metal-binding</keyword>
<accession>A0A8H7V1M3</accession>
<dbReference type="InterPro" id="IPR012337">
    <property type="entry name" value="RNaseH-like_sf"/>
</dbReference>
<dbReference type="Proteomes" id="UP000650833">
    <property type="component" value="Unassembled WGS sequence"/>
</dbReference>
<name>A0A8H7V1M3_9FUNG</name>
<keyword evidence="8" id="KW-1185">Reference proteome</keyword>
<dbReference type="AlphaFoldDB" id="A0A8H7V1M3"/>
<dbReference type="SUPFAM" id="SSF53098">
    <property type="entry name" value="Ribonuclease H-like"/>
    <property type="match status" value="1"/>
</dbReference>
<evidence type="ECO:0000256" key="3">
    <source>
        <dbReference type="ARBA" id="ARBA00022771"/>
    </source>
</evidence>
<keyword evidence="4" id="KW-0862">Zinc</keyword>
<dbReference type="Pfam" id="PF05699">
    <property type="entry name" value="Dimer_Tnp_hAT"/>
    <property type="match status" value="1"/>
</dbReference>
<sequence>AKNRQFDFPQLVRNMSTVTTSTTNSLNIQFSEATVLDEDQINAIKIHNNTSRETIISEINAIEYPIPSAGFPNTPETSTATSARAAISWWSSYGYGLRVDNLIYCTFNRKNTKISSESMCIGKFESKGSQSSSITRHIIYKHKFTEERHIRFLELVNASKETTPNWKTLYATEEKFSKMLFEEFTNPENQYAVESFMETQRQFDSDKDISDFTRETFLNLLGSFIIANKLPISFTENNPTFSKIVGFCENMINNAKKMSPTARSTSATSVLTLPCTQTMKNNILAGFGNRKNKVKEILKSQMSLSFTTDLWKSPTNKYFMGLTCHFIDIKVWEPKQITLALRDIKYAAHTGENLAKFFLEVIDDYEIAEKVNCITTDNASNNLTMGDYLEAVSNERDNFRFEKNEQMIGCFNHIINLACQELIVKGLKSKAPPDTPNLYDMMKHMEKKSKRRRMFLLLEDAYLMTINGCPDENIRNLCSLTNNQILYIKKVNELLSVFEYTTLWLSSQRYTTINRTIVLCSSLFDDLDTFEDDNRDDEVLVAACRISKEKLSKYYSRTDLSKIFACSTFLDPALKCDYWDYYINEEKLKNIDNVEDAEQESSNTIVMSTYEGNHYPEDEMLLDSGSVLKVLGITKRRREYDEQHTNNNKNNINKKRKLMLDTILKDCSIWVKEKVSSNKEIEEYLKSDDEQQFGQKQLHCVVDASSNIDNATNHKLGLGFAKRPLLYWRMYSQKYPLLSIFAAKYLGICSTSVASERLFSQAKGFVNKERAKLEASTIEKYVLLNCWHQESV</sequence>
<gene>
    <name evidence="7" type="ORF">INT46_006612</name>
</gene>
<dbReference type="GO" id="GO:0005634">
    <property type="term" value="C:nucleus"/>
    <property type="evidence" value="ECO:0007669"/>
    <property type="project" value="UniProtKB-SubCell"/>
</dbReference>
<feature type="domain" description="HAT C-terminal dimerisation" evidence="6">
    <location>
        <begin position="723"/>
        <end position="787"/>
    </location>
</feature>
<keyword evidence="5" id="KW-0539">Nucleus</keyword>
<comment type="caution">
    <text evidence="7">The sequence shown here is derived from an EMBL/GenBank/DDBJ whole genome shotgun (WGS) entry which is preliminary data.</text>
</comment>
<dbReference type="EMBL" id="JAEPRC010000398">
    <property type="protein sequence ID" value="KAG2198204.1"/>
    <property type="molecule type" value="Genomic_DNA"/>
</dbReference>
<dbReference type="GO" id="GO:0008270">
    <property type="term" value="F:zinc ion binding"/>
    <property type="evidence" value="ECO:0007669"/>
    <property type="project" value="UniProtKB-KW"/>
</dbReference>
<proteinExistence type="predicted"/>
<evidence type="ECO:0000256" key="2">
    <source>
        <dbReference type="ARBA" id="ARBA00022723"/>
    </source>
</evidence>
<dbReference type="InterPro" id="IPR052035">
    <property type="entry name" value="ZnF_BED_domain_contain"/>
</dbReference>
<evidence type="ECO:0000256" key="1">
    <source>
        <dbReference type="ARBA" id="ARBA00004123"/>
    </source>
</evidence>
<dbReference type="PANTHER" id="PTHR46481:SF10">
    <property type="entry name" value="ZINC FINGER BED DOMAIN-CONTAINING PROTEIN 39"/>
    <property type="match status" value="1"/>
</dbReference>